<feature type="domain" description="Myb-like" evidence="3">
    <location>
        <begin position="666"/>
        <end position="705"/>
    </location>
</feature>
<organism evidence="5 6">
    <name type="scientific">Piromyces finnis</name>
    <dbReference type="NCBI Taxonomy" id="1754191"/>
    <lineage>
        <taxon>Eukaryota</taxon>
        <taxon>Fungi</taxon>
        <taxon>Fungi incertae sedis</taxon>
        <taxon>Chytridiomycota</taxon>
        <taxon>Chytridiomycota incertae sedis</taxon>
        <taxon>Neocallimastigomycetes</taxon>
        <taxon>Neocallimastigales</taxon>
        <taxon>Neocallimastigaceae</taxon>
        <taxon>Piromyces</taxon>
    </lineage>
</organism>
<dbReference type="InterPro" id="IPR017930">
    <property type="entry name" value="Myb_dom"/>
</dbReference>
<feature type="compositionally biased region" description="Polar residues" evidence="2">
    <location>
        <begin position="1219"/>
        <end position="1230"/>
    </location>
</feature>
<feature type="region of interest" description="Disordered" evidence="2">
    <location>
        <begin position="505"/>
        <end position="660"/>
    </location>
</feature>
<dbReference type="Gene3D" id="1.10.10.60">
    <property type="entry name" value="Homeodomain-like"/>
    <property type="match status" value="1"/>
</dbReference>
<feature type="compositionally biased region" description="Polar residues" evidence="2">
    <location>
        <begin position="1168"/>
        <end position="1186"/>
    </location>
</feature>
<feature type="region of interest" description="Disordered" evidence="2">
    <location>
        <begin position="1029"/>
        <end position="1090"/>
    </location>
</feature>
<evidence type="ECO:0000259" key="4">
    <source>
        <dbReference type="PROSITE" id="PS51294"/>
    </source>
</evidence>
<dbReference type="Proteomes" id="UP000193719">
    <property type="component" value="Unassembled WGS sequence"/>
</dbReference>
<feature type="domain" description="HTH myb-type" evidence="4">
    <location>
        <begin position="671"/>
        <end position="716"/>
    </location>
</feature>
<keyword evidence="6" id="KW-1185">Reference proteome</keyword>
<feature type="compositionally biased region" description="Low complexity" evidence="2">
    <location>
        <begin position="381"/>
        <end position="411"/>
    </location>
</feature>
<evidence type="ECO:0000313" key="6">
    <source>
        <dbReference type="Proteomes" id="UP000193719"/>
    </source>
</evidence>
<feature type="compositionally biased region" description="Polar residues" evidence="2">
    <location>
        <begin position="829"/>
        <end position="856"/>
    </location>
</feature>
<dbReference type="CDD" id="cd00167">
    <property type="entry name" value="SANT"/>
    <property type="match status" value="1"/>
</dbReference>
<feature type="compositionally biased region" description="Low complexity" evidence="2">
    <location>
        <begin position="1153"/>
        <end position="1167"/>
    </location>
</feature>
<feature type="coiled-coil region" evidence="1">
    <location>
        <begin position="105"/>
        <end position="174"/>
    </location>
</feature>
<comment type="caution">
    <text evidence="5">The sequence shown here is derived from an EMBL/GenBank/DDBJ whole genome shotgun (WGS) entry which is preliminary data.</text>
</comment>
<feature type="compositionally biased region" description="Low complexity" evidence="2">
    <location>
        <begin position="603"/>
        <end position="649"/>
    </location>
</feature>
<dbReference type="Pfam" id="PF00249">
    <property type="entry name" value="Myb_DNA-binding"/>
    <property type="match status" value="1"/>
</dbReference>
<keyword evidence="1" id="KW-0175">Coiled coil</keyword>
<feature type="region of interest" description="Disordered" evidence="2">
    <location>
        <begin position="1133"/>
        <end position="1230"/>
    </location>
</feature>
<feature type="compositionally biased region" description="Polar residues" evidence="2">
    <location>
        <begin position="593"/>
        <end position="602"/>
    </location>
</feature>
<accession>A0A1Y1UVY4</accession>
<feature type="compositionally biased region" description="Polar residues" evidence="2">
    <location>
        <begin position="781"/>
        <end position="817"/>
    </location>
</feature>
<protein>
    <submittedName>
        <fullName evidence="5">Uncharacterized protein</fullName>
    </submittedName>
</protein>
<dbReference type="SMART" id="SM00717">
    <property type="entry name" value="SANT"/>
    <property type="match status" value="1"/>
</dbReference>
<feature type="compositionally biased region" description="Low complexity" evidence="2">
    <location>
        <begin position="556"/>
        <end position="565"/>
    </location>
</feature>
<dbReference type="InterPro" id="IPR009057">
    <property type="entry name" value="Homeodomain-like_sf"/>
</dbReference>
<feature type="region of interest" description="Disordered" evidence="2">
    <location>
        <begin position="711"/>
        <end position="856"/>
    </location>
</feature>
<evidence type="ECO:0000256" key="2">
    <source>
        <dbReference type="SAM" id="MobiDB-lite"/>
    </source>
</evidence>
<feature type="compositionally biased region" description="Acidic residues" evidence="2">
    <location>
        <begin position="1062"/>
        <end position="1073"/>
    </location>
</feature>
<feature type="compositionally biased region" description="Polar residues" evidence="2">
    <location>
        <begin position="513"/>
        <end position="530"/>
    </location>
</feature>
<dbReference type="PROSITE" id="PS50090">
    <property type="entry name" value="MYB_LIKE"/>
    <property type="match status" value="1"/>
</dbReference>
<gene>
    <name evidence="5" type="ORF">BCR36DRAFT_407162</name>
</gene>
<dbReference type="AlphaFoldDB" id="A0A1Y1UVY4"/>
<sequence length="1230" mass="139782">MCKKTTDNEHVESLNDTNQHFSLDTKTDFSKIFKLIEEKIKSFSPSQGWDLYLCLSKREISTKTEQESKDENKKLKVMDSDIYKSMEKDDKYIILEKYYDIHQEVLNLKELNKCLKEDLQRINNNYQQVEENLRRCDEERIKLSNSNGSLNEIINEKKASISSLNNEIGALKKVIEENNKVLYINVLLKFYFYKVTFFFSNKFCVLYQIKNNFEEIQFQSKKNNELENILFKKENDLERNKIKFNNDFIKKEKFNYHYSLEYPNNNYNNTMIDNNPKYYPNQMPSNGEGPKPQNELANLFMLAEQTLRMENDYSNNDIRMDPMKDGNQPILPREKRDMKNDILMGRRSSINSMAVFTPPTSPIPHSNNIIPNGSVNFSSKMNNYNSSGMNNNSFNSNGRNSMNSNGNTNGNRPRGRPSHKETNNNETTKRHKLIAVNPSMSSSSLFNVSRMLNNGSNNNSSNNNNSNNSNNNNSNNSSQNYMNDNNRNNVLPALNHSHSQENVELPSIPMDVQRNNSMDNYKPLYNSNKDVSMGENQDYPLLSNENDGDHNELTKNNANDNMNMNGGTFHKRKNSYTYQQQSTYTSGKVGSRKISQSGSVPIQPQQNKKQKYYQHLQPQTNTKNSNGKNGSSSPSTPISSPSSTSSSNSHHTLKETKHVSPSAYVRWRTNEDDLLRSLVKKMGPKQWDKIAEEIPGRTYHQCRQHRAAIKNRNPNSIQHHNSSPVLLAPSTSRYNNTTKHASLDESELSYNNNGNIERDMDYPSKSHSLNPLNSKDKVMNGPSNDFPSNNEYSKNLNMNQEYNNNGNHRHGNSTTDSMAYPNDFRFSPIQPNKKSLDNNKLNPRLPLTNSPSLAPINPNNQFESNELPGFNFLTNEKNISINNNSNNNNNSNINSSYLNPINTNNKKDSNSNTNNIISSSNINYSKNININGSNNNSSNDRSSLNDLLLNQENEYNSISTSNSNLKKNDTPVVMDEITTTLSQGKASNYYSIDNDANLKNNNEQQGGMPNKNTADKIDDHENEIEEIMVEGAVSTPRIDDSSEKNRKILNSITQSPKSQKSEEEEEEEGEMDVLENYNSRPINNEKENKNKVDAYNTGMKRKREYPINNTLNKKIHSTIEQNNIDMPLTPQSISEGSSSISMNDGTFVKKNDSSSSALVSPSPSTTTESLSGNGKQINRVTENTTGIKAKEISTELENGREKSDITIEDDKSTTTTTTNPLNKSSLIALN</sequence>
<dbReference type="STRING" id="1754191.A0A1Y1UVY4"/>
<reference evidence="5 6" key="2">
    <citation type="submission" date="2016-08" db="EMBL/GenBank/DDBJ databases">
        <title>Pervasive Adenine N6-methylation of Active Genes in Fungi.</title>
        <authorList>
            <consortium name="DOE Joint Genome Institute"/>
            <person name="Mondo S.J."/>
            <person name="Dannebaum R.O."/>
            <person name="Kuo R.C."/>
            <person name="Labutti K."/>
            <person name="Haridas S."/>
            <person name="Kuo A."/>
            <person name="Salamov A."/>
            <person name="Ahrendt S.R."/>
            <person name="Lipzen A."/>
            <person name="Sullivan W."/>
            <person name="Andreopoulos W.B."/>
            <person name="Clum A."/>
            <person name="Lindquist E."/>
            <person name="Daum C."/>
            <person name="Ramamoorthy G.K."/>
            <person name="Gryganskyi A."/>
            <person name="Culley D."/>
            <person name="Magnuson J.K."/>
            <person name="James T.Y."/>
            <person name="O'Malley M.A."/>
            <person name="Stajich J.E."/>
            <person name="Spatafora J.W."/>
            <person name="Visel A."/>
            <person name="Grigoriev I.V."/>
        </authorList>
    </citation>
    <scope>NUCLEOTIDE SEQUENCE [LARGE SCALE GENOMIC DNA]</scope>
    <source>
        <strain evidence="6">finn</strain>
    </source>
</reference>
<evidence type="ECO:0000259" key="3">
    <source>
        <dbReference type="PROSITE" id="PS50090"/>
    </source>
</evidence>
<dbReference type="InterPro" id="IPR001005">
    <property type="entry name" value="SANT/Myb"/>
</dbReference>
<evidence type="ECO:0000313" key="5">
    <source>
        <dbReference type="EMBL" id="ORX42147.1"/>
    </source>
</evidence>
<feature type="compositionally biased region" description="Low complexity" evidence="2">
    <location>
        <begin position="575"/>
        <end position="586"/>
    </location>
</feature>
<feature type="compositionally biased region" description="Basic and acidic residues" evidence="2">
    <location>
        <begin position="1037"/>
        <end position="1046"/>
    </location>
</feature>
<name>A0A1Y1UVY4_9FUNG</name>
<reference evidence="5 6" key="1">
    <citation type="submission" date="2016-08" db="EMBL/GenBank/DDBJ databases">
        <title>Genomes of anaerobic fungi encode conserved fungal cellulosomes for biomass hydrolysis.</title>
        <authorList>
            <consortium name="DOE Joint Genome Institute"/>
            <person name="Haitjema C.H."/>
            <person name="Gilmore S.P."/>
            <person name="Henske J.K."/>
            <person name="Solomon K.V."/>
            <person name="De Groot R."/>
            <person name="Kuo A."/>
            <person name="Mondo S.J."/>
            <person name="Salamov A.A."/>
            <person name="Labutti K."/>
            <person name="Zhao Z."/>
            <person name="Chiniquy J."/>
            <person name="Barry K."/>
            <person name="Brewer H.M."/>
            <person name="Purvine S.O."/>
            <person name="Wright A.T."/>
            <person name="Boxma B."/>
            <person name="Van Alen T."/>
            <person name="Hackstein J.H."/>
            <person name="Baker S.E."/>
            <person name="Grigoriev I.V."/>
            <person name="O'Malley M.A."/>
        </authorList>
    </citation>
    <scope>NUCLEOTIDE SEQUENCE [LARGE SCALE GENOMIC DNA]</scope>
    <source>
        <strain evidence="6">finn</strain>
    </source>
</reference>
<feature type="compositionally biased region" description="Polar residues" evidence="2">
    <location>
        <begin position="1048"/>
        <end position="1058"/>
    </location>
</feature>
<dbReference type="OrthoDB" id="2143914at2759"/>
<proteinExistence type="predicted"/>
<feature type="compositionally biased region" description="Polar residues" evidence="2">
    <location>
        <begin position="438"/>
        <end position="452"/>
    </location>
</feature>
<dbReference type="PROSITE" id="PS51294">
    <property type="entry name" value="HTH_MYB"/>
    <property type="match status" value="1"/>
</dbReference>
<feature type="compositionally biased region" description="Low complexity" evidence="2">
    <location>
        <begin position="453"/>
        <end position="489"/>
    </location>
</feature>
<dbReference type="SUPFAM" id="SSF46689">
    <property type="entry name" value="Homeodomain-like"/>
    <property type="match status" value="1"/>
</dbReference>
<feature type="region of interest" description="Disordered" evidence="2">
    <location>
        <begin position="881"/>
        <end position="914"/>
    </location>
</feature>
<feature type="region of interest" description="Disordered" evidence="2">
    <location>
        <begin position="381"/>
        <end position="493"/>
    </location>
</feature>
<evidence type="ECO:0000256" key="1">
    <source>
        <dbReference type="SAM" id="Coils"/>
    </source>
</evidence>
<feature type="compositionally biased region" description="Polar residues" evidence="2">
    <location>
        <begin position="712"/>
        <end position="740"/>
    </location>
</feature>
<feature type="compositionally biased region" description="Basic and acidic residues" evidence="2">
    <location>
        <begin position="1188"/>
        <end position="1212"/>
    </location>
</feature>
<dbReference type="EMBL" id="MCFH01000070">
    <property type="protein sequence ID" value="ORX42147.1"/>
    <property type="molecule type" value="Genomic_DNA"/>
</dbReference>